<accession>A0A8G2MBH2</accession>
<comment type="caution">
    <text evidence="1">The sequence shown here is derived from an EMBL/GenBank/DDBJ whole genome shotgun (WGS) entry which is preliminary data.</text>
</comment>
<dbReference type="AlphaFoldDB" id="A0A8G2MBH2"/>
<reference evidence="1 2" key="1">
    <citation type="submission" date="2018-06" db="EMBL/GenBank/DDBJ databases">
        <authorList>
            <consortium name="Pathogen Informatics"/>
            <person name="Doyle S."/>
        </authorList>
    </citation>
    <scope>NUCLEOTIDE SEQUENCE [LARGE SCALE GENOMIC DNA]</scope>
    <source>
        <strain evidence="1 2">NCTC7972</strain>
    </source>
</reference>
<name>A0A8G2MBH2_STAAU</name>
<organism evidence="1 2">
    <name type="scientific">Staphylococcus aureus</name>
    <dbReference type="NCBI Taxonomy" id="1280"/>
    <lineage>
        <taxon>Bacteria</taxon>
        <taxon>Bacillati</taxon>
        <taxon>Bacillota</taxon>
        <taxon>Bacilli</taxon>
        <taxon>Bacillales</taxon>
        <taxon>Staphylococcaceae</taxon>
        <taxon>Staphylococcus</taxon>
    </lineage>
</organism>
<evidence type="ECO:0000313" key="2">
    <source>
        <dbReference type="Proteomes" id="UP000254224"/>
    </source>
</evidence>
<gene>
    <name evidence="1" type="ORF">NCTC7972_03198</name>
</gene>
<dbReference type="Proteomes" id="UP000254224">
    <property type="component" value="Unassembled WGS sequence"/>
</dbReference>
<evidence type="ECO:0000313" key="1">
    <source>
        <dbReference type="EMBL" id="SUK62564.1"/>
    </source>
</evidence>
<protein>
    <submittedName>
        <fullName evidence="1">NTPase</fullName>
    </submittedName>
</protein>
<dbReference type="EMBL" id="UHAI01000007">
    <property type="protein sequence ID" value="SUK62564.1"/>
    <property type="molecule type" value="Genomic_DNA"/>
</dbReference>
<proteinExistence type="predicted"/>
<sequence>MQAIYYLKKTQNNILKLVFSDGTNPALNIQEKATILQVKV</sequence>